<dbReference type="GeneID" id="24845085"/>
<dbReference type="Proteomes" id="UP000033033">
    <property type="component" value="Chromosome"/>
</dbReference>
<keyword evidence="3" id="KW-1185">Reference proteome</keyword>
<dbReference type="PATRIC" id="fig|1434108.4.peg.2309"/>
<protein>
    <submittedName>
        <fullName evidence="2">TPR-domain containing protein</fullName>
    </submittedName>
</protein>
<keyword evidence="1" id="KW-0812">Transmembrane</keyword>
<reference evidence="2 3" key="1">
    <citation type="submission" date="2014-07" db="EMBL/GenBank/DDBJ databases">
        <title>Methanogenic archaea and the global carbon cycle.</title>
        <authorList>
            <person name="Henriksen J.R."/>
            <person name="Luke J."/>
            <person name="Reinhart S."/>
            <person name="Benedict M.N."/>
            <person name="Youngblut N.D."/>
            <person name="Metcalf M.E."/>
            <person name="Whitaker R.J."/>
            <person name="Metcalf W.W."/>
        </authorList>
    </citation>
    <scope>NUCLEOTIDE SEQUENCE [LARGE SCALE GENOMIC DNA]</scope>
    <source>
        <strain evidence="2 3">MS</strain>
    </source>
</reference>
<gene>
    <name evidence="2" type="ORF">MSBRM_1823</name>
</gene>
<dbReference type="AlphaFoldDB" id="A0A0E3LNI3"/>
<evidence type="ECO:0000313" key="2">
    <source>
        <dbReference type="EMBL" id="AKB54821.1"/>
    </source>
</evidence>
<proteinExistence type="predicted"/>
<accession>A0A0E3LNI3</accession>
<dbReference type="STRING" id="1434108.MSBRM_1823"/>
<feature type="transmembrane region" description="Helical" evidence="1">
    <location>
        <begin position="123"/>
        <end position="140"/>
    </location>
</feature>
<dbReference type="HOGENOM" id="CLU_1431628_0_0_2"/>
<evidence type="ECO:0000256" key="1">
    <source>
        <dbReference type="SAM" id="Phobius"/>
    </source>
</evidence>
<dbReference type="RefSeq" id="WP_048155520.1">
    <property type="nucleotide sequence ID" value="NZ_CP009528.1"/>
</dbReference>
<sequence>MKRNSNISIKLLAKVTSELLRYNTLRIESYNSYFLGCFYYKLKDYFSAKDEFTNCRKLNFEPKVTNSAKQLLEDIWNHKIDTSIPKWWLESPCHSFRRKITFLFLLFSIFGLSFIDWKDNTTQYVFLFMLLFFFLVSPCLKSLKGSEIEIELQSPQNFELTPGLIEKSLKDFEKDFEKGLKSELNWEIF</sequence>
<keyword evidence="1" id="KW-1133">Transmembrane helix</keyword>
<dbReference type="KEGG" id="mby:MSBRM_1823"/>
<dbReference type="EMBL" id="CP009528">
    <property type="protein sequence ID" value="AKB54821.1"/>
    <property type="molecule type" value="Genomic_DNA"/>
</dbReference>
<keyword evidence="1" id="KW-0472">Membrane</keyword>
<organism evidence="2 3">
    <name type="scientific">Methanosarcina barkeri MS</name>
    <dbReference type="NCBI Taxonomy" id="1434108"/>
    <lineage>
        <taxon>Archaea</taxon>
        <taxon>Methanobacteriati</taxon>
        <taxon>Methanobacteriota</taxon>
        <taxon>Stenosarchaea group</taxon>
        <taxon>Methanomicrobia</taxon>
        <taxon>Methanosarcinales</taxon>
        <taxon>Methanosarcinaceae</taxon>
        <taxon>Methanosarcina</taxon>
    </lineage>
</organism>
<name>A0A0E3LNI3_METBA</name>
<evidence type="ECO:0000313" key="3">
    <source>
        <dbReference type="Proteomes" id="UP000033033"/>
    </source>
</evidence>
<feature type="transmembrane region" description="Helical" evidence="1">
    <location>
        <begin position="100"/>
        <end position="117"/>
    </location>
</feature>